<feature type="signal peptide" evidence="1">
    <location>
        <begin position="1"/>
        <end position="20"/>
    </location>
</feature>
<dbReference type="OrthoDB" id="3565018at2759"/>
<dbReference type="EMBL" id="QJNU01000003">
    <property type="protein sequence ID" value="RYP11317.1"/>
    <property type="molecule type" value="Genomic_DNA"/>
</dbReference>
<keyword evidence="4" id="KW-1185">Reference proteome</keyword>
<accession>A0A4Q4TY99</accession>
<proteinExistence type="predicted"/>
<evidence type="ECO:0000256" key="1">
    <source>
        <dbReference type="SAM" id="SignalP"/>
    </source>
</evidence>
<dbReference type="Proteomes" id="UP000293360">
    <property type="component" value="Unassembled WGS sequence"/>
</dbReference>
<keyword evidence="1" id="KW-0732">Signal</keyword>
<reference evidence="3 4" key="1">
    <citation type="submission" date="2018-06" db="EMBL/GenBank/DDBJ databases">
        <title>Complete Genomes of Monosporascus.</title>
        <authorList>
            <person name="Robinson A.J."/>
            <person name="Natvig D.O."/>
        </authorList>
    </citation>
    <scope>NUCLEOTIDE SEQUENCE [LARGE SCALE GENOMIC DNA]</scope>
    <source>
        <strain evidence="3 4">CBS 110550</strain>
    </source>
</reference>
<evidence type="ECO:0000313" key="4">
    <source>
        <dbReference type="Proteomes" id="UP000293360"/>
    </source>
</evidence>
<dbReference type="AlphaFoldDB" id="A0A4Q4TY99"/>
<dbReference type="PANTHER" id="PTHR35186:SF4">
    <property type="entry name" value="PRION-INHIBITION AND PROPAGATION HELO DOMAIN-CONTAINING PROTEIN"/>
    <property type="match status" value="1"/>
</dbReference>
<gene>
    <name evidence="3" type="ORF">DL764_000135</name>
</gene>
<evidence type="ECO:0000259" key="2">
    <source>
        <dbReference type="Pfam" id="PF24476"/>
    </source>
</evidence>
<dbReference type="PANTHER" id="PTHR35186">
    <property type="entry name" value="ANK_REP_REGION DOMAIN-CONTAINING PROTEIN"/>
    <property type="match status" value="1"/>
</dbReference>
<feature type="chain" id="PRO_5020809674" description="DUF7580 domain-containing protein" evidence="1">
    <location>
        <begin position="21"/>
        <end position="601"/>
    </location>
</feature>
<comment type="caution">
    <text evidence="3">The sequence shown here is derived from an EMBL/GenBank/DDBJ whole genome shotgun (WGS) entry which is preliminary data.</text>
</comment>
<evidence type="ECO:0000313" key="3">
    <source>
        <dbReference type="EMBL" id="RYP11317.1"/>
    </source>
</evidence>
<protein>
    <recommendedName>
        <fullName evidence="2">DUF7580 domain-containing protein</fullName>
    </recommendedName>
</protein>
<dbReference type="STRING" id="155417.A0A4Q4TY99"/>
<dbReference type="Pfam" id="PF24476">
    <property type="entry name" value="DUF7580"/>
    <property type="match status" value="1"/>
</dbReference>
<feature type="domain" description="DUF7580" evidence="2">
    <location>
        <begin position="386"/>
        <end position="586"/>
    </location>
</feature>
<sequence length="601" mass="67880">MSGLEVVGITLAIFPLIISGLEHYQHGRDTLALFRGYAKELKMMTLKLATEYERFQNTCEKLLAGIVPAVDLEDMIKNPSGMWDGELTAQRLQRRLHRSFSAFQQTTKMMQEAIMELKEELGIELNEPDVPKEKSVLKREVKRITLVFKRPKYQGILKMLSDGNDSLGKLLSSNLELEPRRREGSQGRILNVLQTVTRSIYNALGSSISCSYSSLHLVNFELFVPPLASRVGNEEALIKKLDFRITLSFDPKDLKGKRKTPWVWDEIALRMAELPQKADSSTKAMSTTPSKGSKSAKSVKFSEDRFIEPRLPLSSIAGSQMNPMDRLILPPANRDSNGTPDPLDLVDLCDALAKNRTRTGQCCYGYVTDDSATKYRKFGVYLLNCCHDSDGWSTVSLKELLQSQDINLFVGEDSKLSNQLHIATTIAASILHLYGTQWLPKTLTSENVYFMKRHGILEYNRVYVSKRLSDAAPQGSPASRPVAFVKNQTLFCLGILLIELLLCQTLDDLCHEIDPAIDAFRPSLLFKPTFLAQLEFRMQYAATDPIKQVVDHCLKCNFICVNPSLNDSEFRQAAYRSIVAPLQDNYEMSQALREEIEELER</sequence>
<name>A0A4Q4TY99_9PEZI</name>
<dbReference type="InterPro" id="IPR056002">
    <property type="entry name" value="DUF7580"/>
</dbReference>
<organism evidence="3 4">
    <name type="scientific">Monosporascus ibericus</name>
    <dbReference type="NCBI Taxonomy" id="155417"/>
    <lineage>
        <taxon>Eukaryota</taxon>
        <taxon>Fungi</taxon>
        <taxon>Dikarya</taxon>
        <taxon>Ascomycota</taxon>
        <taxon>Pezizomycotina</taxon>
        <taxon>Sordariomycetes</taxon>
        <taxon>Xylariomycetidae</taxon>
        <taxon>Xylariales</taxon>
        <taxon>Xylariales incertae sedis</taxon>
        <taxon>Monosporascus</taxon>
    </lineage>
</organism>